<evidence type="ECO:0000256" key="1">
    <source>
        <dbReference type="SAM" id="Phobius"/>
    </source>
</evidence>
<dbReference type="Proteomes" id="UP000887566">
    <property type="component" value="Unplaced"/>
</dbReference>
<keyword evidence="1" id="KW-0812">Transmembrane</keyword>
<reference evidence="3" key="1">
    <citation type="submission" date="2022-11" db="UniProtKB">
        <authorList>
            <consortium name="WormBaseParasite"/>
        </authorList>
    </citation>
    <scope>IDENTIFICATION</scope>
</reference>
<name>A0A914VYL0_9BILA</name>
<feature type="transmembrane region" description="Helical" evidence="1">
    <location>
        <begin position="12"/>
        <end position="29"/>
    </location>
</feature>
<keyword evidence="2" id="KW-1185">Reference proteome</keyword>
<organism evidence="2 3">
    <name type="scientific">Plectus sambesii</name>
    <dbReference type="NCBI Taxonomy" id="2011161"/>
    <lineage>
        <taxon>Eukaryota</taxon>
        <taxon>Metazoa</taxon>
        <taxon>Ecdysozoa</taxon>
        <taxon>Nematoda</taxon>
        <taxon>Chromadorea</taxon>
        <taxon>Plectida</taxon>
        <taxon>Plectina</taxon>
        <taxon>Plectoidea</taxon>
        <taxon>Plectidae</taxon>
        <taxon>Plectus</taxon>
    </lineage>
</organism>
<accession>A0A914VYL0</accession>
<evidence type="ECO:0000313" key="3">
    <source>
        <dbReference type="WBParaSite" id="PSAMB.scaffold2831size20984.g19483.t1"/>
    </source>
</evidence>
<dbReference type="Pfam" id="PF03269">
    <property type="entry name" value="DUF268"/>
    <property type="match status" value="1"/>
</dbReference>
<keyword evidence="1" id="KW-0472">Membrane</keyword>
<evidence type="ECO:0000313" key="2">
    <source>
        <dbReference type="Proteomes" id="UP000887566"/>
    </source>
</evidence>
<protein>
    <submittedName>
        <fullName evidence="3">DUF268 domain-containing protein</fullName>
    </submittedName>
</protein>
<sequence>MTTTPTSRGYFLYILIACLLFCLIIVLFSRENAPVLFKNGQSQFFKTTSKLCPKQTLLNGIIYETAKGAMTYGEILQQVYEPFGYEYDEVEGKNCTPNSILFPLKYKNIQCSKVFPDWMDVQLRSNITADTKVPPPKEIKESEKDLYLLNGFARLRSRYINEIPANLPKRILEPWTTDVIKAYFGYYDNSNWGVLPYSGECAAAFFALKHFKPTGLTGMVIGSQTPWVEAIALYHGAAKVITAEYAPLTIQHPQLDYVHPIEMVKNWEKYAGMDFVVSFSSIEHSGLARYGDPPDPIGDLRELSKIFCLLKQGGLLYIGLPSGPDTVEYNVHR</sequence>
<proteinExistence type="predicted"/>
<dbReference type="WBParaSite" id="PSAMB.scaffold2831size20984.g19483.t1">
    <property type="protein sequence ID" value="PSAMB.scaffold2831size20984.g19483.t1"/>
    <property type="gene ID" value="PSAMB.scaffold2831size20984.g19483"/>
</dbReference>
<keyword evidence="1" id="KW-1133">Transmembrane helix</keyword>
<dbReference type="AlphaFoldDB" id="A0A914VYL0"/>
<dbReference type="InterPro" id="IPR004951">
    <property type="entry name" value="DUF268_CAE_spp"/>
</dbReference>